<name>A0AAF0JJ41_9BASI</name>
<feature type="region of interest" description="Disordered" evidence="1">
    <location>
        <begin position="512"/>
        <end position="603"/>
    </location>
</feature>
<feature type="compositionally biased region" description="Polar residues" evidence="1">
    <location>
        <begin position="468"/>
        <end position="477"/>
    </location>
</feature>
<feature type="domain" description="LsmAD" evidence="2">
    <location>
        <begin position="221"/>
        <end position="291"/>
    </location>
</feature>
<feature type="region of interest" description="Disordered" evidence="1">
    <location>
        <begin position="289"/>
        <end position="359"/>
    </location>
</feature>
<feature type="region of interest" description="Disordered" evidence="1">
    <location>
        <begin position="159"/>
        <end position="208"/>
    </location>
</feature>
<dbReference type="GO" id="GO:0034063">
    <property type="term" value="P:stress granule assembly"/>
    <property type="evidence" value="ECO:0007669"/>
    <property type="project" value="TreeGrafter"/>
</dbReference>
<dbReference type="AlphaFoldDB" id="A0AAF0JJ41"/>
<proteinExistence type="predicted"/>
<dbReference type="InterPro" id="IPR009604">
    <property type="entry name" value="LsmAD_domain"/>
</dbReference>
<dbReference type="PANTHER" id="PTHR12854">
    <property type="entry name" value="ATAXIN 2-RELATED"/>
    <property type="match status" value="1"/>
</dbReference>
<feature type="compositionally biased region" description="Polar residues" evidence="1">
    <location>
        <begin position="52"/>
        <end position="63"/>
    </location>
</feature>
<feature type="compositionally biased region" description="Basic residues" evidence="1">
    <location>
        <begin position="19"/>
        <end position="28"/>
    </location>
</feature>
<feature type="region of interest" description="Disordered" evidence="1">
    <location>
        <begin position="407"/>
        <end position="437"/>
    </location>
</feature>
<feature type="compositionally biased region" description="Polar residues" evidence="1">
    <location>
        <begin position="1"/>
        <end position="16"/>
    </location>
</feature>
<feature type="compositionally biased region" description="Acidic residues" evidence="1">
    <location>
        <begin position="190"/>
        <end position="199"/>
    </location>
</feature>
<dbReference type="SMART" id="SM01272">
    <property type="entry name" value="LsmAD"/>
    <property type="match status" value="1"/>
</dbReference>
<organism evidence="3 4">
    <name type="scientific">Malassezia psittaci</name>
    <dbReference type="NCBI Taxonomy" id="1821823"/>
    <lineage>
        <taxon>Eukaryota</taxon>
        <taxon>Fungi</taxon>
        <taxon>Dikarya</taxon>
        <taxon>Basidiomycota</taxon>
        <taxon>Ustilaginomycotina</taxon>
        <taxon>Malasseziomycetes</taxon>
        <taxon>Malasseziales</taxon>
        <taxon>Malasseziaceae</taxon>
        <taxon>Malassezia</taxon>
    </lineage>
</organism>
<feature type="region of interest" description="Disordered" evidence="1">
    <location>
        <begin position="467"/>
        <end position="500"/>
    </location>
</feature>
<dbReference type="EMBL" id="CP118375">
    <property type="protein sequence ID" value="WFD42241.1"/>
    <property type="molecule type" value="Genomic_DNA"/>
</dbReference>
<feature type="compositionally biased region" description="Low complexity" evidence="1">
    <location>
        <begin position="777"/>
        <end position="804"/>
    </location>
</feature>
<feature type="compositionally biased region" description="Polar residues" evidence="1">
    <location>
        <begin position="513"/>
        <end position="541"/>
    </location>
</feature>
<feature type="region of interest" description="Disordered" evidence="1">
    <location>
        <begin position="1"/>
        <end position="64"/>
    </location>
</feature>
<protein>
    <submittedName>
        <fullName evidence="3">Poly(A)-binding protein binding protein</fullName>
    </submittedName>
</protein>
<dbReference type="Proteomes" id="UP001214628">
    <property type="component" value="Chromosome 1"/>
</dbReference>
<dbReference type="GO" id="GO:0003729">
    <property type="term" value="F:mRNA binding"/>
    <property type="evidence" value="ECO:0007669"/>
    <property type="project" value="TreeGrafter"/>
</dbReference>
<feature type="compositionally biased region" description="Polar residues" evidence="1">
    <location>
        <begin position="332"/>
        <end position="342"/>
    </location>
</feature>
<feature type="compositionally biased region" description="Low complexity" evidence="1">
    <location>
        <begin position="292"/>
        <end position="303"/>
    </location>
</feature>
<feature type="compositionally biased region" description="Basic and acidic residues" evidence="1">
    <location>
        <begin position="411"/>
        <end position="426"/>
    </location>
</feature>
<reference evidence="3" key="1">
    <citation type="submission" date="2023-02" db="EMBL/GenBank/DDBJ databases">
        <title>Mating type loci evolution in Malassezia.</title>
        <authorList>
            <person name="Coelho M.A."/>
        </authorList>
    </citation>
    <scope>NUCLEOTIDE SEQUENCE</scope>
    <source>
        <strain evidence="3">CBS 14136</strain>
    </source>
</reference>
<feature type="compositionally biased region" description="Low complexity" evidence="1">
    <location>
        <begin position="546"/>
        <end position="573"/>
    </location>
</feature>
<evidence type="ECO:0000313" key="4">
    <source>
        <dbReference type="Proteomes" id="UP001214628"/>
    </source>
</evidence>
<feature type="compositionally biased region" description="Low complexity" evidence="1">
    <location>
        <begin position="29"/>
        <end position="51"/>
    </location>
</feature>
<evidence type="ECO:0000313" key="3">
    <source>
        <dbReference type="EMBL" id="WFD42241.1"/>
    </source>
</evidence>
<feature type="compositionally biased region" description="Basic and acidic residues" evidence="1">
    <location>
        <begin position="178"/>
        <end position="189"/>
    </location>
</feature>
<dbReference type="InterPro" id="IPR045117">
    <property type="entry name" value="ATXN2-like"/>
</dbReference>
<dbReference type="GO" id="GO:0010494">
    <property type="term" value="C:cytoplasmic stress granule"/>
    <property type="evidence" value="ECO:0007669"/>
    <property type="project" value="TreeGrafter"/>
</dbReference>
<dbReference type="Pfam" id="PF06741">
    <property type="entry name" value="LsmAD"/>
    <property type="match status" value="1"/>
</dbReference>
<feature type="region of interest" description="Disordered" evidence="1">
    <location>
        <begin position="658"/>
        <end position="688"/>
    </location>
</feature>
<feature type="compositionally biased region" description="Polar residues" evidence="1">
    <location>
        <begin position="677"/>
        <end position="687"/>
    </location>
</feature>
<feature type="compositionally biased region" description="Polar residues" evidence="1">
    <location>
        <begin position="428"/>
        <end position="437"/>
    </location>
</feature>
<evidence type="ECO:0000259" key="2">
    <source>
        <dbReference type="SMART" id="SM01272"/>
    </source>
</evidence>
<feature type="region of interest" description="Disordered" evidence="1">
    <location>
        <begin position="738"/>
        <end position="817"/>
    </location>
</feature>
<dbReference type="PANTHER" id="PTHR12854:SF7">
    <property type="entry name" value="ATAXIN-2 HOMOLOG"/>
    <property type="match status" value="1"/>
</dbReference>
<dbReference type="Pfam" id="PF14438">
    <property type="entry name" value="SM-ATX"/>
    <property type="match status" value="1"/>
</dbReference>
<sequence>MPTPSSNAQRRSSNAWHTGRGRGSHYHSNRNNSSLSGGAASNASTSTHTARVNTSAGGTSEAQPESLLEQIGSLMSMLVGQMVVVTLQNSKRYVGVLSKANLESKPWEVVLTVTQSLSVDGEVDSEVIPSIKIPWEEVTELDACNAVLSSAEELDAVNRSASRSAGFRTDTEISNASRSDRRSLQRWDDAGEPPAEDGLENQASHSSAQGWDQFAANEARFGVKSNYEESMYTTKLDRSSKDYKQREREADKIAREILEQGVDNMHIAEERNQVDAADFNEEERYGAVARNTPASAPQSSTSANEKSVDKSAYNAKDESCIGKVSHGATPSLDVSSASTQAVSRGAPDSAPNPQGSKALTADFRQFVSAERERLVVRKAELAQKEKQNRLTDLKAWAQSFRLKTSLPEDMSATKRDAKKDDGKAARDQPSSSFKMNASARSFNPAAASFTPGVRNAALAQAAQAPTGIPTNAVDNNTPSAPVALPPNPANPQQSSHTTQNAAAKGIVMAPSMSVASESTSSPLPQQARSSAATPSSVENNLPSAPPQTSSPASAAQELASNSAADPSSASTSSEPKHPFFGSRKIKTGSLRNMEDFRPSKTKKMREASSVTAWWPYNGRPYRQQVAMTAMPQFGKYGYDMGSVPMAMSPSVPPMMSMYPSESSPRVASQPGALPPMNMSQQPGNPNEQPGFAIMYPPYGQYRMPNQPYLAMDPMTQAAQVPMMYGAIQSPPVMAQLPYGPGQPSYPMPHAYTPRNAPSNLSHTGKRNGVSGDKLHHGQQQASQQRASQGSQNSNPSSSSSSQSPHTTVSKTHTTNAG</sequence>
<keyword evidence="4" id="KW-1185">Reference proteome</keyword>
<gene>
    <name evidence="3" type="primary">PBP1</name>
    <name evidence="3" type="ORF">MPSI1_000882</name>
</gene>
<dbReference type="InterPro" id="IPR025852">
    <property type="entry name" value="SM_dom_ATX"/>
</dbReference>
<accession>A0AAF0JJ41</accession>
<evidence type="ECO:0000256" key="1">
    <source>
        <dbReference type="SAM" id="MobiDB-lite"/>
    </source>
</evidence>
<feature type="compositionally biased region" description="Polar residues" evidence="1">
    <location>
        <begin position="805"/>
        <end position="817"/>
    </location>
</feature>